<evidence type="ECO:0008006" key="4">
    <source>
        <dbReference type="Google" id="ProtNLM"/>
    </source>
</evidence>
<dbReference type="RefSeq" id="WP_129605668.1">
    <property type="nucleotide sequence ID" value="NZ_CP035544.1"/>
</dbReference>
<feature type="chain" id="PRO_5019325562" description="Fibronectin type-III domain-containing protein" evidence="1">
    <location>
        <begin position="23"/>
        <end position="235"/>
    </location>
</feature>
<dbReference type="Gene3D" id="2.60.40.10">
    <property type="entry name" value="Immunoglobulins"/>
    <property type="match status" value="1"/>
</dbReference>
<proteinExistence type="predicted"/>
<keyword evidence="1" id="KW-0732">Signal</keyword>
<keyword evidence="3" id="KW-1185">Reference proteome</keyword>
<feature type="signal peptide" evidence="1">
    <location>
        <begin position="1"/>
        <end position="22"/>
    </location>
</feature>
<organism evidence="2 3">
    <name type="scientific">Muriicola soli</name>
    <dbReference type="NCBI Taxonomy" id="2507538"/>
    <lineage>
        <taxon>Bacteria</taxon>
        <taxon>Pseudomonadati</taxon>
        <taxon>Bacteroidota</taxon>
        <taxon>Flavobacteriia</taxon>
        <taxon>Flavobacteriales</taxon>
        <taxon>Flavobacteriaceae</taxon>
        <taxon>Muriicola</taxon>
    </lineage>
</organism>
<dbReference type="AlphaFoldDB" id="A0A411EB16"/>
<accession>A0A411EB16</accession>
<dbReference type="EMBL" id="CP035544">
    <property type="protein sequence ID" value="QBA64921.1"/>
    <property type="molecule type" value="Genomic_DNA"/>
</dbReference>
<evidence type="ECO:0000313" key="3">
    <source>
        <dbReference type="Proteomes" id="UP000290889"/>
    </source>
</evidence>
<dbReference type="OrthoDB" id="789771at2"/>
<dbReference type="InterPro" id="IPR013783">
    <property type="entry name" value="Ig-like_fold"/>
</dbReference>
<dbReference type="PROSITE" id="PS51257">
    <property type="entry name" value="PROKAR_LIPOPROTEIN"/>
    <property type="match status" value="1"/>
</dbReference>
<name>A0A411EB16_9FLAO</name>
<protein>
    <recommendedName>
        <fullName evidence="4">Fibronectin type-III domain-containing protein</fullName>
    </recommendedName>
</protein>
<evidence type="ECO:0000313" key="2">
    <source>
        <dbReference type="EMBL" id="QBA64921.1"/>
    </source>
</evidence>
<dbReference type="Proteomes" id="UP000290889">
    <property type="component" value="Chromosome"/>
</dbReference>
<gene>
    <name evidence="2" type="ORF">EQY75_10525</name>
</gene>
<reference evidence="2 3" key="1">
    <citation type="submission" date="2019-01" db="EMBL/GenBank/DDBJ databases">
        <title>Muriicola soli sp. nov., isolated from soil.</title>
        <authorList>
            <person name="Kang H.J."/>
            <person name="Kim S.B."/>
        </authorList>
    </citation>
    <scope>NUCLEOTIDE SEQUENCE [LARGE SCALE GENOMIC DNA]</scope>
    <source>
        <strain evidence="2 3">MMS17-SY002</strain>
    </source>
</reference>
<evidence type="ECO:0000256" key="1">
    <source>
        <dbReference type="SAM" id="SignalP"/>
    </source>
</evidence>
<dbReference type="KEGG" id="mur:EQY75_10525"/>
<sequence length="235" mass="25518">MKYRLIYTALLSALVLSCGGGSDPDPDPDPPVVIPAPSAASLIFPDDNTECNEGTIVNETQSTVTFRWSDSENTDSYQVNLRNLDNNNTSRTNSSINSADITILRGVPYEWFVVSRADGTNETASSPTWRFYNQGPGVENYAPFPADVVSPERGATVATAVTVSLVWAGSDVDNDLEDFEVFFGTDSAALASLGTTTESTFDAAVESGMVYYWRIVSRDSQGNTSQSEIFDFRVQ</sequence>